<evidence type="ECO:0000256" key="1">
    <source>
        <dbReference type="ARBA" id="ARBA00022741"/>
    </source>
</evidence>
<comment type="caution">
    <text evidence="5">The sequence shown here is derived from an EMBL/GenBank/DDBJ whole genome shotgun (WGS) entry which is preliminary data.</text>
</comment>
<feature type="region of interest" description="Disordered" evidence="3">
    <location>
        <begin position="1"/>
        <end position="42"/>
    </location>
</feature>
<dbReference type="PROSITE" id="PS50893">
    <property type="entry name" value="ABC_TRANSPORTER_2"/>
    <property type="match status" value="1"/>
</dbReference>
<dbReference type="InterPro" id="IPR027417">
    <property type="entry name" value="P-loop_NTPase"/>
</dbReference>
<dbReference type="SMART" id="SM00382">
    <property type="entry name" value="AAA"/>
    <property type="match status" value="1"/>
</dbReference>
<protein>
    <recommendedName>
        <fullName evidence="4">ABC transporter domain-containing protein</fullName>
    </recommendedName>
</protein>
<evidence type="ECO:0000256" key="2">
    <source>
        <dbReference type="ARBA" id="ARBA00022840"/>
    </source>
</evidence>
<feature type="domain" description="ABC transporter" evidence="4">
    <location>
        <begin position="98"/>
        <end position="335"/>
    </location>
</feature>
<feature type="compositionally biased region" description="Low complexity" evidence="3">
    <location>
        <begin position="23"/>
        <end position="42"/>
    </location>
</feature>
<dbReference type="Gene3D" id="3.40.50.300">
    <property type="entry name" value="P-loop containing nucleotide triphosphate hydrolases"/>
    <property type="match status" value="1"/>
</dbReference>
<dbReference type="InterPro" id="IPR050107">
    <property type="entry name" value="ABC_carbohydrate_import_ATPase"/>
</dbReference>
<dbReference type="InterPro" id="IPR003439">
    <property type="entry name" value="ABC_transporter-like_ATP-bd"/>
</dbReference>
<accession>A0ABP7ZDX1</accession>
<dbReference type="PANTHER" id="PTHR43790">
    <property type="entry name" value="CARBOHYDRATE TRANSPORT ATP-BINDING PROTEIN MG119-RELATED"/>
    <property type="match status" value="1"/>
</dbReference>
<evidence type="ECO:0000256" key="3">
    <source>
        <dbReference type="SAM" id="MobiDB-lite"/>
    </source>
</evidence>
<dbReference type="CDD" id="cd03216">
    <property type="entry name" value="ABC_Carb_Monos_I"/>
    <property type="match status" value="1"/>
</dbReference>
<name>A0ABP7ZDX1_9ACTN</name>
<dbReference type="Proteomes" id="UP001500266">
    <property type="component" value="Unassembled WGS sequence"/>
</dbReference>
<sequence length="363" mass="37890">MSLPALSGWFPRGRGGGRRAGDPARTGSPAEAPTQAPTQAPAEVAAWAGAGPPAARTAPGAAAAGWETARLTGQDRSAALGGAARWEPLGMSAVTPVLDLRGVHKSFGPVTVLHDVDFVAYPGEVTALVGDNGAGKTTLVKCIAGIVRRDRGEYLFEGRPVRVDSPREATSLGIEVVHQDLALCENLDIVQNLFLGRERRRGMVLDEAEMEEVAADILAGLSVRMTGSVRQPVWALSGGQRQTVAIARAVLGDSKVVILDEPSSALGVAQTRQVLELVRRLADRGLAVVLISHNMNDVFAVSDRIAALYLGRMVAQVRTADVTHTQVVELITAGRSATLEQPDGRPGAPLGADVPSAAAEPPA</sequence>
<dbReference type="Pfam" id="PF00005">
    <property type="entry name" value="ABC_tran"/>
    <property type="match status" value="1"/>
</dbReference>
<organism evidence="5 6">
    <name type="scientific">Actinomadura keratinilytica</name>
    <dbReference type="NCBI Taxonomy" id="547461"/>
    <lineage>
        <taxon>Bacteria</taxon>
        <taxon>Bacillati</taxon>
        <taxon>Actinomycetota</taxon>
        <taxon>Actinomycetes</taxon>
        <taxon>Streptosporangiales</taxon>
        <taxon>Thermomonosporaceae</taxon>
        <taxon>Actinomadura</taxon>
    </lineage>
</organism>
<gene>
    <name evidence="5" type="ORF">GCM10022416_54730</name>
</gene>
<feature type="region of interest" description="Disordered" evidence="3">
    <location>
        <begin position="338"/>
        <end position="363"/>
    </location>
</feature>
<evidence type="ECO:0000313" key="5">
    <source>
        <dbReference type="EMBL" id="GAA4154800.1"/>
    </source>
</evidence>
<dbReference type="EMBL" id="BAABDO010000125">
    <property type="protein sequence ID" value="GAA4154800.1"/>
    <property type="molecule type" value="Genomic_DNA"/>
</dbReference>
<dbReference type="PANTHER" id="PTHR43790:SF8">
    <property type="entry name" value="SUGAR ABC TRANSPORTER ATP-BINDING PROTEIN"/>
    <property type="match status" value="1"/>
</dbReference>
<reference evidence="6" key="1">
    <citation type="journal article" date="2019" name="Int. J. Syst. Evol. Microbiol.">
        <title>The Global Catalogue of Microorganisms (GCM) 10K type strain sequencing project: providing services to taxonomists for standard genome sequencing and annotation.</title>
        <authorList>
            <consortium name="The Broad Institute Genomics Platform"/>
            <consortium name="The Broad Institute Genome Sequencing Center for Infectious Disease"/>
            <person name="Wu L."/>
            <person name="Ma J."/>
        </authorList>
    </citation>
    <scope>NUCLEOTIDE SEQUENCE [LARGE SCALE GENOMIC DNA]</scope>
    <source>
        <strain evidence="6">JCM 17316</strain>
    </source>
</reference>
<dbReference type="InterPro" id="IPR003593">
    <property type="entry name" value="AAA+_ATPase"/>
</dbReference>
<evidence type="ECO:0000313" key="6">
    <source>
        <dbReference type="Proteomes" id="UP001500266"/>
    </source>
</evidence>
<keyword evidence="2" id="KW-0067">ATP-binding</keyword>
<keyword evidence="1" id="KW-0547">Nucleotide-binding</keyword>
<proteinExistence type="predicted"/>
<dbReference type="SUPFAM" id="SSF52540">
    <property type="entry name" value="P-loop containing nucleoside triphosphate hydrolases"/>
    <property type="match status" value="1"/>
</dbReference>
<keyword evidence="6" id="KW-1185">Reference proteome</keyword>
<evidence type="ECO:0000259" key="4">
    <source>
        <dbReference type="PROSITE" id="PS50893"/>
    </source>
</evidence>